<dbReference type="PATRIC" id="fig|937777.3.peg.3613"/>
<evidence type="ECO:0000313" key="3">
    <source>
        <dbReference type="Proteomes" id="UP000010467"/>
    </source>
</evidence>
<dbReference type="HOGENOM" id="CLU_1903251_0_0_0"/>
<dbReference type="EMBL" id="CP003382">
    <property type="protein sequence ID" value="AFZ69029.1"/>
    <property type="molecule type" value="Genomic_DNA"/>
</dbReference>
<evidence type="ECO:0000313" key="2">
    <source>
        <dbReference type="EMBL" id="AFZ69029.1"/>
    </source>
</evidence>
<dbReference type="KEGG" id="dpd:Deipe_3601"/>
<evidence type="ECO:0000256" key="1">
    <source>
        <dbReference type="SAM" id="Coils"/>
    </source>
</evidence>
<proteinExistence type="predicted"/>
<protein>
    <recommendedName>
        <fullName evidence="4">YdhG-like domain-containing protein</fullName>
    </recommendedName>
</protein>
<name>L0A6F5_DEIPD</name>
<dbReference type="eggNOG" id="ENOG5032Y5Y">
    <property type="taxonomic scope" value="Bacteria"/>
</dbReference>
<gene>
    <name evidence="2" type="ordered locus">Deipe_3601</name>
</gene>
<keyword evidence="3" id="KW-1185">Reference proteome</keyword>
<keyword evidence="1" id="KW-0175">Coiled coil</keyword>
<dbReference type="STRING" id="937777.Deipe_3601"/>
<feature type="coiled-coil region" evidence="1">
    <location>
        <begin position="2"/>
        <end position="29"/>
    </location>
</feature>
<reference evidence="3" key="1">
    <citation type="submission" date="2012-03" db="EMBL/GenBank/DDBJ databases">
        <title>Complete sequence of chromosome of Deinococcus peraridilitoris DSM 19664.</title>
        <authorList>
            <person name="Lucas S."/>
            <person name="Copeland A."/>
            <person name="Lapidus A."/>
            <person name="Glavina del Rio T."/>
            <person name="Dalin E."/>
            <person name="Tice H."/>
            <person name="Bruce D."/>
            <person name="Goodwin L."/>
            <person name="Pitluck S."/>
            <person name="Peters L."/>
            <person name="Mikhailova N."/>
            <person name="Lu M."/>
            <person name="Kyrpides N."/>
            <person name="Mavromatis K."/>
            <person name="Ivanova N."/>
            <person name="Brettin T."/>
            <person name="Detter J.C."/>
            <person name="Han C."/>
            <person name="Larimer F."/>
            <person name="Land M."/>
            <person name="Hauser L."/>
            <person name="Markowitz V."/>
            <person name="Cheng J.-F."/>
            <person name="Hugenholtz P."/>
            <person name="Woyke T."/>
            <person name="Wu D."/>
            <person name="Pukall R."/>
            <person name="Steenblock K."/>
            <person name="Brambilla E."/>
            <person name="Klenk H.-P."/>
            <person name="Eisen J.A."/>
        </authorList>
    </citation>
    <scope>NUCLEOTIDE SEQUENCE [LARGE SCALE GENOMIC DNA]</scope>
    <source>
        <strain evidence="3">DSM 19664 / LMG 22246 / CIP 109416 / KR-200</strain>
    </source>
</reference>
<organism evidence="2 3">
    <name type="scientific">Deinococcus peraridilitoris (strain DSM 19664 / LMG 22246 / CIP 109416 / KR-200)</name>
    <dbReference type="NCBI Taxonomy" id="937777"/>
    <lineage>
        <taxon>Bacteria</taxon>
        <taxon>Thermotogati</taxon>
        <taxon>Deinococcota</taxon>
        <taxon>Deinococci</taxon>
        <taxon>Deinococcales</taxon>
        <taxon>Deinococcaceae</taxon>
        <taxon>Deinococcus</taxon>
    </lineage>
</organism>
<sequence length="133" mass="15492">MTEDLSEVFERLRDVLEDETEELNVIHDEATKYEVRAGRVFFGSVVLRRTQVVFQLRALETRPELGEELPEPLRRRLQGKAEFVFKTLDDVQAHGLAELTRRAFDAYAREGEEVLRLAPGRSDTTPRPRKPRR</sequence>
<dbReference type="AlphaFoldDB" id="L0A6F5"/>
<evidence type="ECO:0008006" key="4">
    <source>
        <dbReference type="Google" id="ProtNLM"/>
    </source>
</evidence>
<accession>L0A6F5</accession>
<dbReference type="Proteomes" id="UP000010467">
    <property type="component" value="Chromosome"/>
</dbReference>